<evidence type="ECO:0000256" key="2">
    <source>
        <dbReference type="ARBA" id="ARBA00022723"/>
    </source>
</evidence>
<comment type="cofactor">
    <cofactor evidence="1">
        <name>a divalent metal cation</name>
        <dbReference type="ChEBI" id="CHEBI:60240"/>
    </cofactor>
</comment>
<reference evidence="4 5" key="1">
    <citation type="submission" date="2022-05" db="EMBL/GenBank/DDBJ databases">
        <authorList>
            <consortium name="Genoscope - CEA"/>
            <person name="William W."/>
        </authorList>
    </citation>
    <scope>NUCLEOTIDE SEQUENCE [LARGE SCALE GENOMIC DNA]</scope>
</reference>
<evidence type="ECO:0000313" key="5">
    <source>
        <dbReference type="Proteomes" id="UP001159428"/>
    </source>
</evidence>
<dbReference type="Proteomes" id="UP001159428">
    <property type="component" value="Unassembled WGS sequence"/>
</dbReference>
<gene>
    <name evidence="4" type="ORF">PMEA_00014511</name>
</gene>
<evidence type="ECO:0000313" key="4">
    <source>
        <dbReference type="EMBL" id="CAH3132152.1"/>
    </source>
</evidence>
<dbReference type="GO" id="GO:0046872">
    <property type="term" value="F:metal ion binding"/>
    <property type="evidence" value="ECO:0007669"/>
    <property type="project" value="UniProtKB-KW"/>
</dbReference>
<keyword evidence="2" id="KW-0479">Metal-binding</keyword>
<keyword evidence="5" id="KW-1185">Reference proteome</keyword>
<proteinExistence type="predicted"/>
<evidence type="ECO:0000256" key="1">
    <source>
        <dbReference type="ARBA" id="ARBA00001968"/>
    </source>
</evidence>
<feature type="domain" description="DDE Tnp4" evidence="3">
    <location>
        <begin position="2"/>
        <end position="121"/>
    </location>
</feature>
<comment type="caution">
    <text evidence="4">The sequence shown here is derived from an EMBL/GenBank/DDBJ whole genome shotgun (WGS) entry which is preliminary data.</text>
</comment>
<name>A0AAU9X187_9CNID</name>
<protein>
    <recommendedName>
        <fullName evidence="3">DDE Tnp4 domain-containing protein</fullName>
    </recommendedName>
</protein>
<dbReference type="InterPro" id="IPR027806">
    <property type="entry name" value="HARBI1_dom"/>
</dbReference>
<dbReference type="EMBL" id="CALNXJ010000026">
    <property type="protein sequence ID" value="CAH3132152.1"/>
    <property type="molecule type" value="Genomic_DNA"/>
</dbReference>
<organism evidence="4 5">
    <name type="scientific">Pocillopora meandrina</name>
    <dbReference type="NCBI Taxonomy" id="46732"/>
    <lineage>
        <taxon>Eukaryota</taxon>
        <taxon>Metazoa</taxon>
        <taxon>Cnidaria</taxon>
        <taxon>Anthozoa</taxon>
        <taxon>Hexacorallia</taxon>
        <taxon>Scleractinia</taxon>
        <taxon>Astrocoeniina</taxon>
        <taxon>Pocilloporidae</taxon>
        <taxon>Pocillopora</taxon>
    </lineage>
</organism>
<accession>A0AAU9X187</accession>
<evidence type="ECO:0000259" key="3">
    <source>
        <dbReference type="Pfam" id="PF13359"/>
    </source>
</evidence>
<sequence length="122" mass="13624">MQCPQNSGSLYQNYKGWFSTVLLAVCDASYNFTLVDIGQYGSTNDSSVPNNFEMGKAFEVGSISIPEPDRLLGCNLSLVPYFLVGDEIFVLKPWLLPPYPGKNIKEEQIIFNYCLSGARRVI</sequence>
<dbReference type="Pfam" id="PF13359">
    <property type="entry name" value="DDE_Tnp_4"/>
    <property type="match status" value="1"/>
</dbReference>
<dbReference type="AlphaFoldDB" id="A0AAU9X187"/>